<evidence type="ECO:0000256" key="2">
    <source>
        <dbReference type="ARBA" id="ARBA00022448"/>
    </source>
</evidence>
<name>A0A090G8F3_MESPL</name>
<dbReference type="Pfam" id="PF00005">
    <property type="entry name" value="ABC_tran"/>
    <property type="match status" value="1"/>
</dbReference>
<comment type="similarity">
    <text evidence="1">Belongs to the ABC transporter superfamily.</text>
</comment>
<evidence type="ECO:0000313" key="9">
    <source>
        <dbReference type="Proteomes" id="UP000046122"/>
    </source>
</evidence>
<dbReference type="InterPro" id="IPR003593">
    <property type="entry name" value="AAA+_ATPase"/>
</dbReference>
<dbReference type="Proteomes" id="UP000046122">
    <property type="component" value="Unassembled WGS sequence"/>
</dbReference>
<reference evidence="8" key="2">
    <citation type="submission" date="2014-08" db="EMBL/GenBank/DDBJ databases">
        <authorList>
            <person name="Moulin L."/>
        </authorList>
    </citation>
    <scope>NUCLEOTIDE SEQUENCE [LARGE SCALE GENOMIC DNA]</scope>
</reference>
<dbReference type="EMBL" id="CCMZ01000075">
    <property type="protein sequence ID" value="CDX28407.1"/>
    <property type="molecule type" value="Genomic_DNA"/>
</dbReference>
<proteinExistence type="inferred from homology"/>
<evidence type="ECO:0000313" key="6">
    <source>
        <dbReference type="EMBL" id="CDX28407.1"/>
    </source>
</evidence>
<dbReference type="CDD" id="cd03219">
    <property type="entry name" value="ABC_Mj1267_LivG_branched"/>
    <property type="match status" value="1"/>
</dbReference>
<dbReference type="SMART" id="SM00382">
    <property type="entry name" value="AAA"/>
    <property type="match status" value="1"/>
</dbReference>
<sequence>MRPASAADAVNEPRGPILQLAGVTKRFGGLVVLDGLSLTLPRGAMQCILGPNGCGKTTLFNVVTGEFAPDGGEVRLGGRNVAGLSPYRISRLGVARKFQVPGVYPELSVAENIEIPLAAGAGRYGPLSLLGYRPDPVRRDRLLDLCGLAGKAGDKVGEIAHGEKQRLEIAMLVARDAELILLDEPTAGMSGAETSAVASLIRRLRDEEGKSILVIEHDMNFVRQLECPIVVMVRGKIVAEGRYEEVSRDPRVIESYLGKRH</sequence>
<gene>
    <name evidence="6" type="ORF">MPL3356_80257</name>
    <name evidence="7" type="ORF">MPL3365_20145</name>
</gene>
<evidence type="ECO:0000256" key="1">
    <source>
        <dbReference type="ARBA" id="ARBA00005417"/>
    </source>
</evidence>
<keyword evidence="2" id="KW-0813">Transport</keyword>
<dbReference type="InterPro" id="IPR017871">
    <property type="entry name" value="ABC_transporter-like_CS"/>
</dbReference>
<dbReference type="Gene3D" id="3.40.50.300">
    <property type="entry name" value="P-loop containing nucleotide triphosphate hydrolases"/>
    <property type="match status" value="1"/>
</dbReference>
<dbReference type="InterPro" id="IPR027417">
    <property type="entry name" value="P-loop_NTPase"/>
</dbReference>
<dbReference type="PANTHER" id="PTHR45772">
    <property type="entry name" value="CONSERVED COMPONENT OF ABC TRANSPORTER FOR NATURAL AMINO ACIDS-RELATED"/>
    <property type="match status" value="1"/>
</dbReference>
<dbReference type="PROSITE" id="PS50893">
    <property type="entry name" value="ABC_TRANSPORTER_2"/>
    <property type="match status" value="1"/>
</dbReference>
<dbReference type="PROSITE" id="PS00211">
    <property type="entry name" value="ABC_TRANSPORTER_1"/>
    <property type="match status" value="1"/>
</dbReference>
<evidence type="ECO:0000256" key="3">
    <source>
        <dbReference type="ARBA" id="ARBA00022741"/>
    </source>
</evidence>
<organism evidence="7 9">
    <name type="scientific">Mesorhizobium plurifarium</name>
    <dbReference type="NCBI Taxonomy" id="69974"/>
    <lineage>
        <taxon>Bacteria</taxon>
        <taxon>Pseudomonadati</taxon>
        <taxon>Pseudomonadota</taxon>
        <taxon>Alphaproteobacteria</taxon>
        <taxon>Hyphomicrobiales</taxon>
        <taxon>Phyllobacteriaceae</taxon>
        <taxon>Mesorhizobium</taxon>
    </lineage>
</organism>
<reference evidence="7 9" key="1">
    <citation type="submission" date="2014-08" db="EMBL/GenBank/DDBJ databases">
        <authorList>
            <person name="Moulin Lionel"/>
        </authorList>
    </citation>
    <scope>NUCLEOTIDE SEQUENCE [LARGE SCALE GENOMIC DNA]</scope>
</reference>
<dbReference type="STRING" id="69974.MPLDJ20_60377"/>
<dbReference type="AlphaFoldDB" id="A0A090G8F3"/>
<dbReference type="InterPro" id="IPR032823">
    <property type="entry name" value="BCA_ABC_TP_C"/>
</dbReference>
<dbReference type="GO" id="GO:0005886">
    <property type="term" value="C:plasma membrane"/>
    <property type="evidence" value="ECO:0007669"/>
    <property type="project" value="TreeGrafter"/>
</dbReference>
<evidence type="ECO:0000256" key="4">
    <source>
        <dbReference type="ARBA" id="ARBA00022840"/>
    </source>
</evidence>
<dbReference type="InterPro" id="IPR003439">
    <property type="entry name" value="ABC_transporter-like_ATP-bd"/>
</dbReference>
<feature type="domain" description="ABC transporter" evidence="5">
    <location>
        <begin position="18"/>
        <end position="259"/>
    </location>
</feature>
<dbReference type="Pfam" id="PF12399">
    <property type="entry name" value="BCA_ABC_TP_C"/>
    <property type="match status" value="1"/>
</dbReference>
<dbReference type="Proteomes" id="UP000045285">
    <property type="component" value="Unassembled WGS sequence"/>
</dbReference>
<dbReference type="InterPro" id="IPR051120">
    <property type="entry name" value="ABC_AA/LPS_Transport"/>
</dbReference>
<keyword evidence="8" id="KW-1185">Reference proteome</keyword>
<dbReference type="GO" id="GO:0005524">
    <property type="term" value="F:ATP binding"/>
    <property type="evidence" value="ECO:0007669"/>
    <property type="project" value="UniProtKB-KW"/>
</dbReference>
<dbReference type="SUPFAM" id="SSF52540">
    <property type="entry name" value="P-loop containing nucleoside triphosphate hydrolases"/>
    <property type="match status" value="1"/>
</dbReference>
<dbReference type="GO" id="GO:0016887">
    <property type="term" value="F:ATP hydrolysis activity"/>
    <property type="evidence" value="ECO:0007669"/>
    <property type="project" value="InterPro"/>
</dbReference>
<dbReference type="EMBL" id="CCNE01000012">
    <property type="protein sequence ID" value="CDX54733.1"/>
    <property type="molecule type" value="Genomic_DNA"/>
</dbReference>
<evidence type="ECO:0000313" key="7">
    <source>
        <dbReference type="EMBL" id="CDX54733.1"/>
    </source>
</evidence>
<keyword evidence="4 7" id="KW-0067">ATP-binding</keyword>
<keyword evidence="3" id="KW-0547">Nucleotide-binding</keyword>
<dbReference type="PANTHER" id="PTHR45772:SF8">
    <property type="entry name" value="HIGH-AFFINITY BRANCHED-CHAIN AMINO ACID TRANSPORT ATP-BINDING PROTEIN"/>
    <property type="match status" value="1"/>
</dbReference>
<evidence type="ECO:0000313" key="8">
    <source>
        <dbReference type="Proteomes" id="UP000045285"/>
    </source>
</evidence>
<accession>A0A090G8F3</accession>
<protein>
    <submittedName>
        <fullName evidence="7">Putative high-affinity branched-chain amino acid transport ATP-binding protein</fullName>
    </submittedName>
</protein>
<evidence type="ECO:0000259" key="5">
    <source>
        <dbReference type="PROSITE" id="PS50893"/>
    </source>
</evidence>